<evidence type="ECO:0000256" key="1">
    <source>
        <dbReference type="ARBA" id="ARBA00022801"/>
    </source>
</evidence>
<feature type="domain" description="SH3b" evidence="3">
    <location>
        <begin position="30"/>
        <end position="91"/>
    </location>
</feature>
<dbReference type="PANTHER" id="PTHR30404:SF7">
    <property type="entry name" value="CELL WALL AMIDASE LYTH-RELATED"/>
    <property type="match status" value="1"/>
</dbReference>
<dbReference type="Pfam" id="PF01520">
    <property type="entry name" value="Amidase_3"/>
    <property type="match status" value="1"/>
</dbReference>
<dbReference type="CDD" id="cd02696">
    <property type="entry name" value="MurNAc-LAA"/>
    <property type="match status" value="1"/>
</dbReference>
<dbReference type="Pfam" id="PF08239">
    <property type="entry name" value="SH3_3"/>
    <property type="match status" value="3"/>
</dbReference>
<dbReference type="PIRSF" id="PIRSF037846">
    <property type="entry name" value="Autolysin_YrvJ_prd"/>
    <property type="match status" value="1"/>
</dbReference>
<dbReference type="SMART" id="SM00646">
    <property type="entry name" value="Ami_3"/>
    <property type="match status" value="1"/>
</dbReference>
<dbReference type="Proteomes" id="UP001341444">
    <property type="component" value="Unassembled WGS sequence"/>
</dbReference>
<name>A0ABU6MJA3_9BACI</name>
<evidence type="ECO:0000256" key="2">
    <source>
        <dbReference type="ARBA" id="ARBA00023316"/>
    </source>
</evidence>
<dbReference type="Gene3D" id="3.40.630.40">
    <property type="entry name" value="Zn-dependent exopeptidases"/>
    <property type="match status" value="1"/>
</dbReference>
<comment type="caution">
    <text evidence="4">The sequence shown here is derived from an EMBL/GenBank/DDBJ whole genome shotgun (WGS) entry which is preliminary data.</text>
</comment>
<feature type="domain" description="SH3b" evidence="3">
    <location>
        <begin position="172"/>
        <end position="236"/>
    </location>
</feature>
<reference evidence="4 5" key="1">
    <citation type="submission" date="2023-03" db="EMBL/GenBank/DDBJ databases">
        <title>Bacillus Genome Sequencing.</title>
        <authorList>
            <person name="Dunlap C."/>
        </authorList>
    </citation>
    <scope>NUCLEOTIDE SEQUENCE [LARGE SCALE GENOMIC DNA]</scope>
    <source>
        <strain evidence="4 5">B-23453</strain>
    </source>
</reference>
<dbReference type="PANTHER" id="PTHR30404">
    <property type="entry name" value="N-ACETYLMURAMOYL-L-ALANINE AMIDASE"/>
    <property type="match status" value="1"/>
</dbReference>
<feature type="domain" description="SH3b" evidence="3">
    <location>
        <begin position="100"/>
        <end position="161"/>
    </location>
</feature>
<sequence length="424" mass="45914">MGKKMLHLLVIILLVAAGNMYNYAKTKADSEQGIINSNGIYIRTGPGLNYSISQTASNGEAVSILERKNGWVKVKYGNNTGWIAEWLVSSAIKGSSSNSASFATVIADQVRVRQTPDLQSSILTSLNLNQHVTVITENGDWAKIQENRIIGWVSKDFLNIQSATQMNTAGMGKSGSVTILYNGTNLRAEPSSQSDVVARANTGDTFPMESQNNQWNKIKLPDGSSAYVASWIVSTSSQLNSPQSKKGIKGKTIVIDPGHGGSDNGTTGVTGTLEKLMTLKTAELLSSKLKNEGANVILTRNSDEYVSLDARVAISVINHADAFIAIHFDNDSDPSVSGHTTYYNHQNQKQLAEAIDQGISANVLIPDRGVRFGDFHVIRENPQPAVLLELGYLSNPEDEKTVNTVEYQESVTSGILDGVTQYFK</sequence>
<dbReference type="SMART" id="SM00287">
    <property type="entry name" value="SH3b"/>
    <property type="match status" value="3"/>
</dbReference>
<protein>
    <submittedName>
        <fullName evidence="4">N-acetylmuramoyl-L-alanine amidase</fullName>
        <ecNumber evidence="4">3.5.1.28</ecNumber>
    </submittedName>
</protein>
<keyword evidence="2" id="KW-0961">Cell wall biogenesis/degradation</keyword>
<dbReference type="InterPro" id="IPR002508">
    <property type="entry name" value="MurNAc-LAA_cat"/>
</dbReference>
<dbReference type="PROSITE" id="PS51781">
    <property type="entry name" value="SH3B"/>
    <property type="match status" value="3"/>
</dbReference>
<dbReference type="GO" id="GO:0008745">
    <property type="term" value="F:N-acetylmuramoyl-L-alanine amidase activity"/>
    <property type="evidence" value="ECO:0007669"/>
    <property type="project" value="UniProtKB-EC"/>
</dbReference>
<evidence type="ECO:0000313" key="5">
    <source>
        <dbReference type="Proteomes" id="UP001341444"/>
    </source>
</evidence>
<evidence type="ECO:0000313" key="4">
    <source>
        <dbReference type="EMBL" id="MED1204751.1"/>
    </source>
</evidence>
<evidence type="ECO:0000259" key="3">
    <source>
        <dbReference type="PROSITE" id="PS51781"/>
    </source>
</evidence>
<dbReference type="EC" id="3.5.1.28" evidence="4"/>
<dbReference type="Gene3D" id="2.30.30.40">
    <property type="entry name" value="SH3 Domains"/>
    <property type="match status" value="3"/>
</dbReference>
<accession>A0ABU6MJA3</accession>
<dbReference type="SUPFAM" id="SSF53187">
    <property type="entry name" value="Zn-dependent exopeptidases"/>
    <property type="match status" value="1"/>
</dbReference>
<dbReference type="InterPro" id="IPR050695">
    <property type="entry name" value="N-acetylmuramoyl_amidase_3"/>
</dbReference>
<proteinExistence type="predicted"/>
<dbReference type="EMBL" id="JARMAB010000026">
    <property type="protein sequence ID" value="MED1204751.1"/>
    <property type="molecule type" value="Genomic_DNA"/>
</dbReference>
<organism evidence="4 5">
    <name type="scientific">Heyndrickxia acidicola</name>
    <dbReference type="NCBI Taxonomy" id="209389"/>
    <lineage>
        <taxon>Bacteria</taxon>
        <taxon>Bacillati</taxon>
        <taxon>Bacillota</taxon>
        <taxon>Bacilli</taxon>
        <taxon>Bacillales</taxon>
        <taxon>Bacillaceae</taxon>
        <taxon>Heyndrickxia</taxon>
    </lineage>
</organism>
<keyword evidence="1 4" id="KW-0378">Hydrolase</keyword>
<dbReference type="InterPro" id="IPR003646">
    <property type="entry name" value="SH3-like_bac-type"/>
</dbReference>
<dbReference type="RefSeq" id="WP_083952967.1">
    <property type="nucleotide sequence ID" value="NZ_JARMAB010000026.1"/>
</dbReference>
<dbReference type="InterPro" id="IPR017293">
    <property type="entry name" value="N-acetylmuramoyl-L-ala_amidase"/>
</dbReference>
<keyword evidence="5" id="KW-1185">Reference proteome</keyword>
<gene>
    <name evidence="4" type="ORF">P4T90_17030</name>
</gene>